<evidence type="ECO:0000256" key="1">
    <source>
        <dbReference type="SAM" id="MobiDB-lite"/>
    </source>
</evidence>
<name>A0AB39PTB4_9ACTN</name>
<organism evidence="2">
    <name type="scientific">Streptomyces sp. R28</name>
    <dbReference type="NCBI Taxonomy" id="3238628"/>
    <lineage>
        <taxon>Bacteria</taxon>
        <taxon>Bacillati</taxon>
        <taxon>Actinomycetota</taxon>
        <taxon>Actinomycetes</taxon>
        <taxon>Kitasatosporales</taxon>
        <taxon>Streptomycetaceae</taxon>
        <taxon>Streptomyces</taxon>
    </lineage>
</organism>
<feature type="region of interest" description="Disordered" evidence="1">
    <location>
        <begin position="75"/>
        <end position="113"/>
    </location>
</feature>
<sequence>MTTPTRVELRIRRLVWEGADPPSPEALCAAVESELAVLLGNSPTIGACALDPAVPADCALTAHARLIARAVHEVLRAGQPPDPHHRPPHIGRPPAPDAAPVPGTEPKAGASTP</sequence>
<dbReference type="EMBL" id="CP163439">
    <property type="protein sequence ID" value="XDQ32239.1"/>
    <property type="molecule type" value="Genomic_DNA"/>
</dbReference>
<evidence type="ECO:0000313" key="2">
    <source>
        <dbReference type="EMBL" id="XDQ32239.1"/>
    </source>
</evidence>
<proteinExistence type="predicted"/>
<protein>
    <submittedName>
        <fullName evidence="2">Uncharacterized protein</fullName>
    </submittedName>
</protein>
<dbReference type="RefSeq" id="WP_369166744.1">
    <property type="nucleotide sequence ID" value="NZ_CP163439.1"/>
</dbReference>
<feature type="compositionally biased region" description="Pro residues" evidence="1">
    <location>
        <begin position="90"/>
        <end position="99"/>
    </location>
</feature>
<gene>
    <name evidence="2" type="ORF">AB5J49_02120</name>
</gene>
<accession>A0AB39PTB4</accession>
<reference evidence="2" key="1">
    <citation type="submission" date="2024-07" db="EMBL/GenBank/DDBJ databases">
        <authorList>
            <person name="Yu S.T."/>
        </authorList>
    </citation>
    <scope>NUCLEOTIDE SEQUENCE</scope>
    <source>
        <strain evidence="2">R28</strain>
    </source>
</reference>
<dbReference type="AlphaFoldDB" id="A0AB39PTB4"/>